<evidence type="ECO:0000256" key="1">
    <source>
        <dbReference type="SAM" id="MobiDB-lite"/>
    </source>
</evidence>
<protein>
    <submittedName>
        <fullName evidence="2">Lipoprotein</fullName>
    </submittedName>
</protein>
<organism evidence="2 3">
    <name type="scientific">Burkholderia gladioli</name>
    <name type="common">Pseudomonas marginata</name>
    <name type="synonym">Phytomonas marginata</name>
    <dbReference type="NCBI Taxonomy" id="28095"/>
    <lineage>
        <taxon>Bacteria</taxon>
        <taxon>Pseudomonadati</taxon>
        <taxon>Pseudomonadota</taxon>
        <taxon>Betaproteobacteria</taxon>
        <taxon>Burkholderiales</taxon>
        <taxon>Burkholderiaceae</taxon>
        <taxon>Burkholderia</taxon>
    </lineage>
</organism>
<keyword evidence="2" id="KW-0449">Lipoprotein</keyword>
<feature type="region of interest" description="Disordered" evidence="1">
    <location>
        <begin position="41"/>
        <end position="88"/>
    </location>
</feature>
<dbReference type="AlphaFoldDB" id="A0AAW3EZE3"/>
<dbReference type="RefSeq" id="WP_120513429.1">
    <property type="nucleotide sequence ID" value="NZ_CADEVY010000001.1"/>
</dbReference>
<gene>
    <name evidence="2" type="ORF">DM48_2125</name>
</gene>
<dbReference type="PROSITE" id="PS51257">
    <property type="entry name" value="PROKAR_LIPOPROTEIN"/>
    <property type="match status" value="1"/>
</dbReference>
<dbReference type="KEGG" id="bgo:BM43_5640"/>
<comment type="caution">
    <text evidence="2">The sequence shown here is derived from an EMBL/GenBank/DDBJ whole genome shotgun (WGS) entry which is preliminary data.</text>
</comment>
<proteinExistence type="predicted"/>
<dbReference type="Proteomes" id="UP000029590">
    <property type="component" value="Unassembled WGS sequence"/>
</dbReference>
<evidence type="ECO:0000313" key="2">
    <source>
        <dbReference type="EMBL" id="KGC13932.1"/>
    </source>
</evidence>
<evidence type="ECO:0000313" key="3">
    <source>
        <dbReference type="Proteomes" id="UP000029590"/>
    </source>
</evidence>
<accession>A0AAW3EZE3</accession>
<name>A0AAW3EZE3_BURGA</name>
<dbReference type="EMBL" id="JPGG01000016">
    <property type="protein sequence ID" value="KGC13932.1"/>
    <property type="molecule type" value="Genomic_DNA"/>
</dbReference>
<sequence>MKESRVLVVLAALLMLAGCDKGNPAGAASSRQDFAALSLHPADNAGGANRFGTAPDSSAPGTAPAAAPPIADAPHDTSPIDPPSPAIAMSAGVTETVDPPRAAQALAPTIDPGHGESAWLAAEQSTPVVHYPPEPAADASN</sequence>
<reference evidence="2 3" key="1">
    <citation type="submission" date="2014-04" db="EMBL/GenBank/DDBJ databases">
        <authorList>
            <person name="Bishop-Lilly K.A."/>
            <person name="Broomall S.M."/>
            <person name="Chain P.S."/>
            <person name="Chertkov O."/>
            <person name="Coyne S.R."/>
            <person name="Daligault H.E."/>
            <person name="Davenport K.W."/>
            <person name="Erkkila T."/>
            <person name="Frey K.G."/>
            <person name="Gibbons H.S."/>
            <person name="Gu W."/>
            <person name="Jaissle J."/>
            <person name="Johnson S.L."/>
            <person name="Koroleva G.I."/>
            <person name="Ladner J.T."/>
            <person name="Lo C.-C."/>
            <person name="Minogue T.D."/>
            <person name="Munk C."/>
            <person name="Palacios G.F."/>
            <person name="Redden C.L."/>
            <person name="Rosenzweig C.N."/>
            <person name="Scholz M.B."/>
            <person name="Teshima H."/>
            <person name="Xu Y."/>
        </authorList>
    </citation>
    <scope>NUCLEOTIDE SEQUENCE [LARGE SCALE GENOMIC DNA]</scope>
    <source>
        <strain evidence="3">gladioli</strain>
    </source>
</reference>
<feature type="compositionally biased region" description="Low complexity" evidence="1">
    <location>
        <begin position="53"/>
        <end position="72"/>
    </location>
</feature>